<dbReference type="SUPFAM" id="SSF53955">
    <property type="entry name" value="Lysozyme-like"/>
    <property type="match status" value="1"/>
</dbReference>
<dbReference type="Gene3D" id="1.10.530.10">
    <property type="match status" value="1"/>
</dbReference>
<keyword evidence="5" id="KW-1185">Reference proteome</keyword>
<dbReference type="InterPro" id="IPR031304">
    <property type="entry name" value="SLT_2"/>
</dbReference>
<feature type="region of interest" description="Disordered" evidence="1">
    <location>
        <begin position="28"/>
        <end position="93"/>
    </location>
</feature>
<dbReference type="Proteomes" id="UP001183824">
    <property type="component" value="Unassembled WGS sequence"/>
</dbReference>
<feature type="compositionally biased region" description="Pro residues" evidence="1">
    <location>
        <begin position="307"/>
        <end position="333"/>
    </location>
</feature>
<reference evidence="5" key="1">
    <citation type="submission" date="2023-07" db="EMBL/GenBank/DDBJ databases">
        <title>30 novel species of actinomycetes from the DSMZ collection.</title>
        <authorList>
            <person name="Nouioui I."/>
        </authorList>
    </citation>
    <scope>NUCLEOTIDE SEQUENCE [LARGE SCALE GENOMIC DNA]</scope>
    <source>
        <strain evidence="5">DSM 41640</strain>
    </source>
</reference>
<keyword evidence="2" id="KW-0732">Signal</keyword>
<feature type="chain" id="PRO_5046000140" evidence="2">
    <location>
        <begin position="37"/>
        <end position="578"/>
    </location>
</feature>
<accession>A0ABU2V6A7</accession>
<dbReference type="EMBL" id="JAVREZ010000003">
    <property type="protein sequence ID" value="MDT0480691.1"/>
    <property type="molecule type" value="Genomic_DNA"/>
</dbReference>
<gene>
    <name evidence="4" type="ORF">RNB18_10960</name>
</gene>
<evidence type="ECO:0000313" key="4">
    <source>
        <dbReference type="EMBL" id="MDT0480691.1"/>
    </source>
</evidence>
<comment type="caution">
    <text evidence="4">The sequence shown here is derived from an EMBL/GenBank/DDBJ whole genome shotgun (WGS) entry which is preliminary data.</text>
</comment>
<dbReference type="PANTHER" id="PTHR30163:SF8">
    <property type="entry name" value="LYTIC MUREIN TRANSGLYCOSYLASE"/>
    <property type="match status" value="1"/>
</dbReference>
<evidence type="ECO:0000256" key="2">
    <source>
        <dbReference type="SAM" id="SignalP"/>
    </source>
</evidence>
<dbReference type="EC" id="2.4.-.-" evidence="4"/>
<dbReference type="CDD" id="cd13399">
    <property type="entry name" value="Slt35-like"/>
    <property type="match status" value="1"/>
</dbReference>
<feature type="region of interest" description="Disordered" evidence="1">
    <location>
        <begin position="264"/>
        <end position="341"/>
    </location>
</feature>
<dbReference type="RefSeq" id="WP_311713924.1">
    <property type="nucleotide sequence ID" value="NZ_JAVREZ010000003.1"/>
</dbReference>
<dbReference type="InterPro" id="IPR023346">
    <property type="entry name" value="Lysozyme-like_dom_sf"/>
</dbReference>
<name>A0ABU2V6A7_9ACTN</name>
<evidence type="ECO:0000313" key="5">
    <source>
        <dbReference type="Proteomes" id="UP001183824"/>
    </source>
</evidence>
<evidence type="ECO:0000259" key="3">
    <source>
        <dbReference type="Pfam" id="PF13406"/>
    </source>
</evidence>
<dbReference type="PANTHER" id="PTHR30163">
    <property type="entry name" value="MEMBRANE-BOUND LYTIC MUREIN TRANSGLYCOSYLASE B"/>
    <property type="match status" value="1"/>
</dbReference>
<protein>
    <submittedName>
        <fullName evidence="4">Lytic murein transglycosylase</fullName>
        <ecNumber evidence="4">2.4.-.-</ecNumber>
    </submittedName>
</protein>
<keyword evidence="4" id="KW-0328">Glycosyltransferase</keyword>
<organism evidence="4 5">
    <name type="scientific">Streptomyces doebereineriae</name>
    <dbReference type="NCBI Taxonomy" id="3075528"/>
    <lineage>
        <taxon>Bacteria</taxon>
        <taxon>Bacillati</taxon>
        <taxon>Actinomycetota</taxon>
        <taxon>Actinomycetes</taxon>
        <taxon>Kitasatosporales</taxon>
        <taxon>Streptomycetaceae</taxon>
        <taxon>Streptomyces</taxon>
    </lineage>
</organism>
<sequence length="578" mass="58314">MAAQFGRRLCKGAVTTAVAAAAVAALSASQAPGVTADDNGRSTAADAQPSPDATAGDSGATGNSPYYTDLPPLNTPSPAPTDGTSTSTPVESEAGIPATVLAAYKKAAAELQESKPGCNLPWQLLAAIGQVESGQARGGRVDADGTTTSKILGPQLDGNGFALIKDTDNGAYDGDSAYDSAVGPMQFIPSTWAWAGRDGNGDGVKDPNNVYDAALAAGHYLCRNGWDLSDSGDLDRAILSYNRSQAYLNTVLSWLEYYRKGTYEVPDGTGTIPGNRSDGSSGTGGSGGSYSSPSSPSTSNPSKPSTPGSPSPTPPSTTPPPSGTPTPPPPSTPVTPTQSVDHLEDSGTAKLTAMAGDAFTEQISTKAENAAGKGVAKVRIRFTIVGDTDAAFTGGEKVATALTNSSGVATAPALQAGETTGAFTVRAALIGRTVTGPDYTATVTQRVADTLVRTTDTALTCTPGGEFADAVQVKATYNNAVADKVAATATLIKSADDATENDKGPYFKDADGKTVRTLTGLTTDADGLLKLPQLYSDDTTGTFVLRITTAGGATLDVTLTVAAAETSASPSPSPSASS</sequence>
<keyword evidence="4" id="KW-0808">Transferase</keyword>
<evidence type="ECO:0000256" key="1">
    <source>
        <dbReference type="SAM" id="MobiDB-lite"/>
    </source>
</evidence>
<feature type="domain" description="Transglycosylase SLT" evidence="3">
    <location>
        <begin position="175"/>
        <end position="227"/>
    </location>
</feature>
<dbReference type="InterPro" id="IPR043426">
    <property type="entry name" value="MltB-like"/>
</dbReference>
<proteinExistence type="predicted"/>
<dbReference type="GO" id="GO:0016757">
    <property type="term" value="F:glycosyltransferase activity"/>
    <property type="evidence" value="ECO:0007669"/>
    <property type="project" value="UniProtKB-KW"/>
</dbReference>
<feature type="signal peptide" evidence="2">
    <location>
        <begin position="1"/>
        <end position="36"/>
    </location>
</feature>
<dbReference type="Pfam" id="PF13406">
    <property type="entry name" value="SLT_2"/>
    <property type="match status" value="1"/>
</dbReference>
<feature type="compositionally biased region" description="Low complexity" evidence="1">
    <location>
        <begin position="289"/>
        <end position="306"/>
    </location>
</feature>